<dbReference type="Gene3D" id="3.40.50.300">
    <property type="entry name" value="P-loop containing nucleotide triphosphate hydrolases"/>
    <property type="match status" value="1"/>
</dbReference>
<evidence type="ECO:0000256" key="13">
    <source>
        <dbReference type="ARBA" id="ARBA00048610"/>
    </source>
</evidence>
<dbReference type="PANTHER" id="PTHR43297:SF13">
    <property type="entry name" value="NICKEL ABC TRANSPORTER, ATP-BINDING PROTEIN"/>
    <property type="match status" value="1"/>
</dbReference>
<gene>
    <name evidence="15" type="primary">nikD</name>
</gene>
<evidence type="ECO:0000256" key="11">
    <source>
        <dbReference type="ARBA" id="ARBA00039098"/>
    </source>
</evidence>
<keyword evidence="7" id="KW-1278">Translocase</keyword>
<dbReference type="AlphaFoldDB" id="A0A142BU75"/>
<keyword evidence="3" id="KW-0813">Transport</keyword>
<evidence type="ECO:0000256" key="8">
    <source>
        <dbReference type="ARBA" id="ARBA00023065"/>
    </source>
</evidence>
<dbReference type="InterPro" id="IPR027417">
    <property type="entry name" value="P-loop_NTPase"/>
</dbReference>
<evidence type="ECO:0000256" key="7">
    <source>
        <dbReference type="ARBA" id="ARBA00022967"/>
    </source>
</evidence>
<evidence type="ECO:0000256" key="1">
    <source>
        <dbReference type="ARBA" id="ARBA00004417"/>
    </source>
</evidence>
<accession>A0A142BU75</accession>
<dbReference type="SUPFAM" id="SSF52540">
    <property type="entry name" value="P-loop containing nucleoside triphosphate hydrolases"/>
    <property type="match status" value="1"/>
</dbReference>
<dbReference type="InterPro" id="IPR003439">
    <property type="entry name" value="ABC_transporter-like_ATP-bd"/>
</dbReference>
<dbReference type="GO" id="GO:0005886">
    <property type="term" value="C:plasma membrane"/>
    <property type="evidence" value="ECO:0007669"/>
    <property type="project" value="UniProtKB-SubCell"/>
</dbReference>
<dbReference type="SMART" id="SM00382">
    <property type="entry name" value="AAA"/>
    <property type="match status" value="1"/>
</dbReference>
<organism evidence="15">
    <name type="scientific">Vibrio parahaemolyticus</name>
    <dbReference type="NCBI Taxonomy" id="670"/>
    <lineage>
        <taxon>Bacteria</taxon>
        <taxon>Pseudomonadati</taxon>
        <taxon>Pseudomonadota</taxon>
        <taxon>Gammaproteobacteria</taxon>
        <taxon>Vibrionales</taxon>
        <taxon>Vibrionaceae</taxon>
        <taxon>Vibrio</taxon>
    </lineage>
</organism>
<comment type="subunit">
    <text evidence="10">The complex is composed of two ATP-binding proteins (NikD and NikE), two transmembrane proteins (NikB and NikC) and a solute-binding protein (NikA).</text>
</comment>
<evidence type="ECO:0000256" key="4">
    <source>
        <dbReference type="ARBA" id="ARBA00022475"/>
    </source>
</evidence>
<dbReference type="GO" id="GO:0016887">
    <property type="term" value="F:ATP hydrolysis activity"/>
    <property type="evidence" value="ECO:0007669"/>
    <property type="project" value="InterPro"/>
</dbReference>
<evidence type="ECO:0000256" key="12">
    <source>
        <dbReference type="ARBA" id="ARBA00044143"/>
    </source>
</evidence>
<keyword evidence="8" id="KW-0406">Ion transport</keyword>
<dbReference type="EC" id="7.2.2.11" evidence="11"/>
<comment type="similarity">
    <text evidence="2">Belongs to the ABC transporter superfamily.</text>
</comment>
<evidence type="ECO:0000259" key="14">
    <source>
        <dbReference type="PROSITE" id="PS50893"/>
    </source>
</evidence>
<reference evidence="15" key="1">
    <citation type="journal article" date="2014" name="Zh. Mikrobiol. Epidemiol. Immunobiol.">
        <title>[Collection of Vibrio parahaemolyticus species members: phenotypic and genotypic characteristics].</title>
        <authorList>
            <person name="Rykovskaia O.A."/>
            <person name="Smolikova L.M."/>
            <person name="Monakhova E.V."/>
            <person name="Chemisova O.S."/>
            <person name="Podoinitsyna O.A."/>
            <person name="Golenishcheva E.N."/>
            <person name="Sanamiants E.M."/>
            <person name="Sagakiants M.M."/>
            <person name="Dalikova R.R."/>
        </authorList>
    </citation>
    <scope>NUCLEOTIDE SEQUENCE</scope>
    <source>
        <strain evidence="15">16976</strain>
    </source>
</reference>
<keyword evidence="9" id="KW-0472">Membrane</keyword>
<comment type="subcellular location">
    <subcellularLocation>
        <location evidence="1">Cell inner membrane</location>
        <topology evidence="1">Peripheral membrane protein</topology>
    </subcellularLocation>
</comment>
<evidence type="ECO:0000256" key="3">
    <source>
        <dbReference type="ARBA" id="ARBA00022448"/>
    </source>
</evidence>
<dbReference type="InterPro" id="IPR050388">
    <property type="entry name" value="ABC_Ni/Peptide_Import"/>
</dbReference>
<dbReference type="EMBL" id="KU244684">
    <property type="protein sequence ID" value="AMP41663.1"/>
    <property type="molecule type" value="Genomic_DNA"/>
</dbReference>
<name>A0A142BU75_VIBPH</name>
<evidence type="ECO:0000256" key="10">
    <source>
        <dbReference type="ARBA" id="ARBA00038669"/>
    </source>
</evidence>
<reference evidence="15" key="2">
    <citation type="submission" date="2015-12" db="EMBL/GenBank/DDBJ databases">
        <authorList>
            <person name="Shamseldin A."/>
            <person name="Moawad H."/>
            <person name="Abd El-Rahim W.M."/>
            <person name="Sadowsky M.J."/>
        </authorList>
    </citation>
    <scope>NUCLEOTIDE SEQUENCE</scope>
    <source>
        <strain evidence="15">16976</strain>
    </source>
</reference>
<dbReference type="RefSeq" id="WP_322486403.1">
    <property type="nucleotide sequence ID" value="NZ_JAPJVL010000004.1"/>
</dbReference>
<dbReference type="InterPro" id="IPR003593">
    <property type="entry name" value="AAA+_ATPase"/>
</dbReference>
<sequence>MLSMNNVSIYQRYTQEHVLRSLTFSVKPNEIVALVGESGGGKSLLAQLLMKALPDDFNFSGQIVNSYSTALIAQHATALNPDLKIRQQLELFRCSHMQLLPLLKTVGLSEEIANAYPYQLSGGIAKRVLACLAIMQNSSLIIADEPTCGLDLESSQRLMALFRSLSKLDKSFLLISHDLPLMMSIADRVIVLANGEIIEEVSPNQIKNGHCDYYTSALWQAQPQFWSQKF</sequence>
<evidence type="ECO:0000256" key="6">
    <source>
        <dbReference type="ARBA" id="ARBA00022840"/>
    </source>
</evidence>
<dbReference type="GO" id="GO:0005524">
    <property type="term" value="F:ATP binding"/>
    <property type="evidence" value="ECO:0007669"/>
    <property type="project" value="UniProtKB-KW"/>
</dbReference>
<proteinExistence type="inferred from homology"/>
<protein>
    <recommendedName>
        <fullName evidence="12">Nickel import system ATP-binding protein NikD</fullName>
        <ecNumber evidence="11">7.2.2.11</ecNumber>
    </recommendedName>
</protein>
<keyword evidence="6 15" id="KW-0067">ATP-binding</keyword>
<evidence type="ECO:0000256" key="9">
    <source>
        <dbReference type="ARBA" id="ARBA00023136"/>
    </source>
</evidence>
<keyword evidence="5" id="KW-0547">Nucleotide-binding</keyword>
<evidence type="ECO:0000313" key="15">
    <source>
        <dbReference type="EMBL" id="AMP41663.1"/>
    </source>
</evidence>
<evidence type="ECO:0000256" key="5">
    <source>
        <dbReference type="ARBA" id="ARBA00022741"/>
    </source>
</evidence>
<comment type="catalytic activity">
    <reaction evidence="13">
        <text>Ni(2+)(out) + ATP + H2O = Ni(2+)(in) + ADP + phosphate + H(+)</text>
        <dbReference type="Rhea" id="RHEA:15557"/>
        <dbReference type="ChEBI" id="CHEBI:15377"/>
        <dbReference type="ChEBI" id="CHEBI:15378"/>
        <dbReference type="ChEBI" id="CHEBI:30616"/>
        <dbReference type="ChEBI" id="CHEBI:43474"/>
        <dbReference type="ChEBI" id="CHEBI:49786"/>
        <dbReference type="ChEBI" id="CHEBI:456216"/>
        <dbReference type="EC" id="7.2.2.11"/>
    </reaction>
    <physiologicalReaction direction="left-to-right" evidence="13">
        <dbReference type="Rhea" id="RHEA:15558"/>
    </physiologicalReaction>
</comment>
<keyword evidence="4" id="KW-1003">Cell membrane</keyword>
<dbReference type="PROSITE" id="PS50893">
    <property type="entry name" value="ABC_TRANSPORTER_2"/>
    <property type="match status" value="1"/>
</dbReference>
<dbReference type="PANTHER" id="PTHR43297">
    <property type="entry name" value="OLIGOPEPTIDE TRANSPORT ATP-BINDING PROTEIN APPD"/>
    <property type="match status" value="1"/>
</dbReference>
<feature type="domain" description="ABC transporter" evidence="14">
    <location>
        <begin position="2"/>
        <end position="219"/>
    </location>
</feature>
<dbReference type="Pfam" id="PF00005">
    <property type="entry name" value="ABC_tran"/>
    <property type="match status" value="1"/>
</dbReference>
<evidence type="ECO:0000256" key="2">
    <source>
        <dbReference type="ARBA" id="ARBA00005417"/>
    </source>
</evidence>